<keyword evidence="6" id="KW-1185">Reference proteome</keyword>
<protein>
    <recommendedName>
        <fullName evidence="4">NmrA-like domain-containing protein</fullName>
    </recommendedName>
</protein>
<dbReference type="Proteomes" id="UP001521785">
    <property type="component" value="Unassembled WGS sequence"/>
</dbReference>
<comment type="similarity">
    <text evidence="1">Belongs to the NmrA-type oxidoreductase family. Isoflavone reductase subfamily.</text>
</comment>
<evidence type="ECO:0000256" key="1">
    <source>
        <dbReference type="ARBA" id="ARBA00005725"/>
    </source>
</evidence>
<dbReference type="PANTHER" id="PTHR47706">
    <property type="entry name" value="NMRA-LIKE FAMILY PROTEIN"/>
    <property type="match status" value="1"/>
</dbReference>
<dbReference type="Gene3D" id="3.90.25.10">
    <property type="entry name" value="UDP-galactose 4-epimerase, domain 1"/>
    <property type="match status" value="1"/>
</dbReference>
<keyword evidence="3" id="KW-0560">Oxidoreductase</keyword>
<evidence type="ECO:0000259" key="4">
    <source>
        <dbReference type="Pfam" id="PF05368"/>
    </source>
</evidence>
<sequence length="331" mass="36916">MAFNHQSQNMKVAIVGATGQTGSIIAKALLSETPKFEVVALTRPSSLQKLAVLELRKQGGKILPLDLAGPEDAIVNVLVGIDVVISTIYGGSVMDEIPLINAAKAAGVKRYLPCFFATVAPPKGALLLREMVKEDVLNHIKTVKLPYTVVDIGWWYQVNVPRLPSGRIDYAVMETADGIGGEGNVPMALTDLRDIGMYVVRIISDPRTLNRMVFAYNEVITHNQIYDLLERLSGEKIPRRYVPAEKIRARIRDIEAMKPTPDSVEFVKLAQMQYWYSCGIRGDNTPEYAEYLGYLSIKDLYPDIIGITLEDYTREVLEGKGRRVYEHLKGF</sequence>
<dbReference type="InterPro" id="IPR008030">
    <property type="entry name" value="NmrA-like"/>
</dbReference>
<dbReference type="Pfam" id="PF05368">
    <property type="entry name" value="NmrA"/>
    <property type="match status" value="1"/>
</dbReference>
<dbReference type="InterPro" id="IPR045312">
    <property type="entry name" value="PCBER-like"/>
</dbReference>
<evidence type="ECO:0000313" key="6">
    <source>
        <dbReference type="Proteomes" id="UP001521785"/>
    </source>
</evidence>
<evidence type="ECO:0000313" key="5">
    <source>
        <dbReference type="EMBL" id="KAL1599830.1"/>
    </source>
</evidence>
<dbReference type="InterPro" id="IPR036291">
    <property type="entry name" value="NAD(P)-bd_dom_sf"/>
</dbReference>
<evidence type="ECO:0000256" key="2">
    <source>
        <dbReference type="ARBA" id="ARBA00022857"/>
    </source>
</evidence>
<dbReference type="InterPro" id="IPR051609">
    <property type="entry name" value="NmrA/Isoflavone_reductase-like"/>
</dbReference>
<feature type="domain" description="NmrA-like" evidence="4">
    <location>
        <begin position="9"/>
        <end position="258"/>
    </location>
</feature>
<dbReference type="CDD" id="cd05259">
    <property type="entry name" value="PCBER_SDR_a"/>
    <property type="match status" value="1"/>
</dbReference>
<gene>
    <name evidence="5" type="ORF">SLS60_007635</name>
</gene>
<name>A0ABR3R5X1_9PLEO</name>
<proteinExistence type="inferred from homology"/>
<comment type="caution">
    <text evidence="5">The sequence shown here is derived from an EMBL/GenBank/DDBJ whole genome shotgun (WGS) entry which is preliminary data.</text>
</comment>
<accession>A0ABR3R5X1</accession>
<dbReference type="PANTHER" id="PTHR47706:SF4">
    <property type="entry name" value="NMRA-LIKE DOMAIN-CONTAINING PROTEIN"/>
    <property type="match status" value="1"/>
</dbReference>
<keyword evidence="2" id="KW-0521">NADP</keyword>
<dbReference type="EMBL" id="JAKJXO020000010">
    <property type="protein sequence ID" value="KAL1599830.1"/>
    <property type="molecule type" value="Genomic_DNA"/>
</dbReference>
<reference evidence="5 6" key="1">
    <citation type="submission" date="2024-02" db="EMBL/GenBank/DDBJ databases">
        <title>De novo assembly and annotation of 12 fungi associated with fruit tree decline syndrome in Ontario, Canada.</title>
        <authorList>
            <person name="Sulman M."/>
            <person name="Ellouze W."/>
            <person name="Ilyukhin E."/>
        </authorList>
    </citation>
    <scope>NUCLEOTIDE SEQUENCE [LARGE SCALE GENOMIC DNA]</scope>
    <source>
        <strain evidence="5 6">M42-189</strain>
    </source>
</reference>
<evidence type="ECO:0000256" key="3">
    <source>
        <dbReference type="ARBA" id="ARBA00023002"/>
    </source>
</evidence>
<dbReference type="SUPFAM" id="SSF51735">
    <property type="entry name" value="NAD(P)-binding Rossmann-fold domains"/>
    <property type="match status" value="1"/>
</dbReference>
<dbReference type="Gene3D" id="3.40.50.720">
    <property type="entry name" value="NAD(P)-binding Rossmann-like Domain"/>
    <property type="match status" value="1"/>
</dbReference>
<organism evidence="5 6">
    <name type="scientific">Paraconiothyrium brasiliense</name>
    <dbReference type="NCBI Taxonomy" id="300254"/>
    <lineage>
        <taxon>Eukaryota</taxon>
        <taxon>Fungi</taxon>
        <taxon>Dikarya</taxon>
        <taxon>Ascomycota</taxon>
        <taxon>Pezizomycotina</taxon>
        <taxon>Dothideomycetes</taxon>
        <taxon>Pleosporomycetidae</taxon>
        <taxon>Pleosporales</taxon>
        <taxon>Massarineae</taxon>
        <taxon>Didymosphaeriaceae</taxon>
        <taxon>Paraconiothyrium</taxon>
    </lineage>
</organism>